<evidence type="ECO:0000313" key="3">
    <source>
        <dbReference type="Proteomes" id="UP000054498"/>
    </source>
</evidence>
<dbReference type="GO" id="GO:0032040">
    <property type="term" value="C:small-subunit processome"/>
    <property type="evidence" value="ECO:0007669"/>
    <property type="project" value="TreeGrafter"/>
</dbReference>
<dbReference type="GO" id="GO:0003723">
    <property type="term" value="F:RNA binding"/>
    <property type="evidence" value="ECO:0007669"/>
    <property type="project" value="TreeGrafter"/>
</dbReference>
<dbReference type="PANTHER" id="PTHR23270">
    <property type="entry name" value="PROGRAMMED CELL DEATH PROTEIN 11 PRE-RRNA PROCESSING PROTEIN RRP5"/>
    <property type="match status" value="1"/>
</dbReference>
<feature type="domain" description="S1 motif" evidence="1">
    <location>
        <begin position="265"/>
        <end position="335"/>
    </location>
</feature>
<dbReference type="AlphaFoldDB" id="A0A0D2LRJ7"/>
<dbReference type="InterPro" id="IPR003029">
    <property type="entry name" value="S1_domain"/>
</dbReference>
<dbReference type="Gene3D" id="2.40.50.140">
    <property type="entry name" value="Nucleic acid-binding proteins"/>
    <property type="match status" value="2"/>
</dbReference>
<name>A0A0D2LRJ7_9CHLO</name>
<evidence type="ECO:0000313" key="2">
    <source>
        <dbReference type="EMBL" id="KIY92526.1"/>
    </source>
</evidence>
<gene>
    <name evidence="2" type="ORF">MNEG_15437</name>
</gene>
<dbReference type="InterPro" id="IPR057300">
    <property type="entry name" value="OB_Rrp5"/>
</dbReference>
<dbReference type="InterPro" id="IPR045209">
    <property type="entry name" value="Rrp5"/>
</dbReference>
<dbReference type="Proteomes" id="UP000054498">
    <property type="component" value="Unassembled WGS sequence"/>
</dbReference>
<dbReference type="STRING" id="145388.A0A0D2LRJ7"/>
<dbReference type="EMBL" id="KK105542">
    <property type="protein sequence ID" value="KIY92526.1"/>
    <property type="molecule type" value="Genomic_DNA"/>
</dbReference>
<organism evidence="2 3">
    <name type="scientific">Monoraphidium neglectum</name>
    <dbReference type="NCBI Taxonomy" id="145388"/>
    <lineage>
        <taxon>Eukaryota</taxon>
        <taxon>Viridiplantae</taxon>
        <taxon>Chlorophyta</taxon>
        <taxon>core chlorophytes</taxon>
        <taxon>Chlorophyceae</taxon>
        <taxon>CS clade</taxon>
        <taxon>Sphaeropleales</taxon>
        <taxon>Selenastraceae</taxon>
        <taxon>Monoraphidium</taxon>
    </lineage>
</organism>
<dbReference type="RefSeq" id="XP_013891546.1">
    <property type="nucleotide sequence ID" value="XM_014036092.1"/>
</dbReference>
<dbReference type="SMART" id="SM00316">
    <property type="entry name" value="S1"/>
    <property type="match status" value="2"/>
</dbReference>
<keyword evidence="3" id="KW-1185">Reference proteome</keyword>
<dbReference type="GeneID" id="25733098"/>
<dbReference type="PROSITE" id="PS50126">
    <property type="entry name" value="S1"/>
    <property type="match status" value="2"/>
</dbReference>
<dbReference type="SUPFAM" id="SSF50249">
    <property type="entry name" value="Nucleic acid-binding proteins"/>
    <property type="match status" value="2"/>
</dbReference>
<protein>
    <recommendedName>
        <fullName evidence="1">S1 motif domain-containing protein</fullName>
    </recommendedName>
</protein>
<dbReference type="KEGG" id="mng:MNEG_15437"/>
<dbReference type="InterPro" id="IPR012340">
    <property type="entry name" value="NA-bd_OB-fold"/>
</dbReference>
<proteinExistence type="predicted"/>
<dbReference type="Pfam" id="PF24682">
    <property type="entry name" value="OB_RRP5"/>
    <property type="match status" value="1"/>
</dbReference>
<accession>A0A0D2LRJ7</accession>
<sequence length="386" mass="38920">MRTRQGVGQEVTAVVRAIKPHYCIASLPSLGHAVAFLPLADYNIQDPAVAAAGAAPAAAAAARGWAAGSDVAARVAALPSSANGVRLGKGKEGGAAAQEEREAIVNGTIVSVGPLGLEVAYGKSKVTAAYLGHIKGLAGRRGKGVEISLRPSALAAAHKGEKVAPALVPSELSPGDRVVGWVQEVGPDALWLSLGPAAKGRVHMFDACDAPRQLAGFQGRFKVGQALAAAVVAVDAKRQKLDLTLRADVAMRPHAAGAPPLPAPGQLLLGRIQAARGSGVLVQLGWHALGLVALTDIHDSWVDNALAGLAEGTFVRARVLDGPPDARGRLRLTLRPSEGGVVEGLARPAAAAGGGKAAGAAAAAAAELGPEQLKEGSQACVSRTDP</sequence>
<dbReference type="PANTHER" id="PTHR23270:SF10">
    <property type="entry name" value="PROTEIN RRP5 HOMOLOG"/>
    <property type="match status" value="1"/>
</dbReference>
<feature type="domain" description="S1 motif" evidence="1">
    <location>
        <begin position="175"/>
        <end position="246"/>
    </location>
</feature>
<dbReference type="Pfam" id="PF23459">
    <property type="entry name" value="S1_RRP5"/>
    <property type="match status" value="1"/>
</dbReference>
<dbReference type="InterPro" id="IPR057302">
    <property type="entry name" value="Rrp5_S1"/>
</dbReference>
<evidence type="ECO:0000259" key="1">
    <source>
        <dbReference type="PROSITE" id="PS50126"/>
    </source>
</evidence>
<reference evidence="2 3" key="1">
    <citation type="journal article" date="2013" name="BMC Genomics">
        <title>Reconstruction of the lipid metabolism for the microalga Monoraphidium neglectum from its genome sequence reveals characteristics suitable for biofuel production.</title>
        <authorList>
            <person name="Bogen C."/>
            <person name="Al-Dilaimi A."/>
            <person name="Albersmeier A."/>
            <person name="Wichmann J."/>
            <person name="Grundmann M."/>
            <person name="Rupp O."/>
            <person name="Lauersen K.J."/>
            <person name="Blifernez-Klassen O."/>
            <person name="Kalinowski J."/>
            <person name="Goesmann A."/>
            <person name="Mussgnug J.H."/>
            <person name="Kruse O."/>
        </authorList>
    </citation>
    <scope>NUCLEOTIDE SEQUENCE [LARGE SCALE GENOMIC DNA]</scope>
    <source>
        <strain evidence="2 3">SAG 48.87</strain>
    </source>
</reference>
<dbReference type="OrthoDB" id="412781at2759"/>
<dbReference type="GO" id="GO:0006364">
    <property type="term" value="P:rRNA processing"/>
    <property type="evidence" value="ECO:0007669"/>
    <property type="project" value="InterPro"/>
</dbReference>